<reference evidence="2 3" key="1">
    <citation type="submission" date="2015-01" db="EMBL/GenBank/DDBJ databases">
        <title>The Genome Sequence of Ochroconis gallopava CBS43764.</title>
        <authorList>
            <consortium name="The Broad Institute Genomics Platform"/>
            <person name="Cuomo C."/>
            <person name="de Hoog S."/>
            <person name="Gorbushina A."/>
            <person name="Stielow B."/>
            <person name="Teixiera M."/>
            <person name="Abouelleil A."/>
            <person name="Chapman S.B."/>
            <person name="Priest M."/>
            <person name="Young S.K."/>
            <person name="Wortman J."/>
            <person name="Nusbaum C."/>
            <person name="Birren B."/>
        </authorList>
    </citation>
    <scope>NUCLEOTIDE SEQUENCE [LARGE SCALE GENOMIC DNA]</scope>
    <source>
        <strain evidence="2 3">CBS 43764</strain>
    </source>
</reference>
<dbReference type="GeneID" id="27314057"/>
<dbReference type="InParanoid" id="A0A0D2A7U9"/>
<name>A0A0D2A7U9_9PEZI</name>
<dbReference type="VEuPathDB" id="FungiDB:PV09_06084"/>
<dbReference type="GO" id="GO:0016491">
    <property type="term" value="F:oxidoreductase activity"/>
    <property type="evidence" value="ECO:0007669"/>
    <property type="project" value="UniProtKB-KW"/>
</dbReference>
<keyword evidence="3" id="KW-1185">Reference proteome</keyword>
<dbReference type="PANTHER" id="PTHR43157">
    <property type="entry name" value="PHOSPHATIDYLINOSITOL-GLYCAN BIOSYNTHESIS CLASS F PROTEIN-RELATED"/>
    <property type="match status" value="1"/>
</dbReference>
<dbReference type="PRINTS" id="PR00081">
    <property type="entry name" value="GDHRDH"/>
</dbReference>
<protein>
    <submittedName>
        <fullName evidence="2">Uncharacterized protein</fullName>
    </submittedName>
</protein>
<gene>
    <name evidence="2" type="ORF">PV09_06084</name>
</gene>
<dbReference type="Pfam" id="PF00106">
    <property type="entry name" value="adh_short"/>
    <property type="match status" value="1"/>
</dbReference>
<evidence type="ECO:0000313" key="3">
    <source>
        <dbReference type="Proteomes" id="UP000053259"/>
    </source>
</evidence>
<sequence length="256" mass="27864">MMARILITGSSDGLGLLAAQTLVKRGHKVVLHARNTTRARDAEKACPGAETVVVGDLSSIKETKKLASDINALGRFDAIVHNAGLYFGGCRMTSEGFPALVAVNTFAPYILTCLINKPKKLVYLSSGYHASGDPSLKDIAWKERGESAWSDSQGYANSKMHNVMFAKAIARKWRDVQSTSMDPGWQPTKMGGKNAPGDLQSSVSTYVMLVEEDIESGKYFKPGRREAVPSKFCEDIEAQDKLLRLCETFTGVSLPN</sequence>
<dbReference type="SUPFAM" id="SSF51735">
    <property type="entry name" value="NAD(P)-binding Rossmann-fold domains"/>
    <property type="match status" value="1"/>
</dbReference>
<dbReference type="Gene3D" id="3.40.50.720">
    <property type="entry name" value="NAD(P)-binding Rossmann-like Domain"/>
    <property type="match status" value="1"/>
</dbReference>
<dbReference type="InterPro" id="IPR002347">
    <property type="entry name" value="SDR_fam"/>
</dbReference>
<dbReference type="RefSeq" id="XP_016212514.1">
    <property type="nucleotide sequence ID" value="XM_016359678.1"/>
</dbReference>
<dbReference type="Proteomes" id="UP000053259">
    <property type="component" value="Unassembled WGS sequence"/>
</dbReference>
<organism evidence="2 3">
    <name type="scientific">Verruconis gallopava</name>
    <dbReference type="NCBI Taxonomy" id="253628"/>
    <lineage>
        <taxon>Eukaryota</taxon>
        <taxon>Fungi</taxon>
        <taxon>Dikarya</taxon>
        <taxon>Ascomycota</taxon>
        <taxon>Pezizomycotina</taxon>
        <taxon>Dothideomycetes</taxon>
        <taxon>Pleosporomycetidae</taxon>
        <taxon>Venturiales</taxon>
        <taxon>Sympoventuriaceae</taxon>
        <taxon>Verruconis</taxon>
    </lineage>
</organism>
<keyword evidence="1" id="KW-0560">Oxidoreductase</keyword>
<proteinExistence type="predicted"/>
<dbReference type="InterPro" id="IPR036291">
    <property type="entry name" value="NAD(P)-bd_dom_sf"/>
</dbReference>
<dbReference type="STRING" id="253628.A0A0D2A7U9"/>
<evidence type="ECO:0000313" key="2">
    <source>
        <dbReference type="EMBL" id="KIW02645.1"/>
    </source>
</evidence>
<dbReference type="AlphaFoldDB" id="A0A0D2A7U9"/>
<dbReference type="EMBL" id="KN847548">
    <property type="protein sequence ID" value="KIW02645.1"/>
    <property type="molecule type" value="Genomic_DNA"/>
</dbReference>
<dbReference type="HOGENOM" id="CLU_010194_44_5_1"/>
<dbReference type="OrthoDB" id="191139at2759"/>
<dbReference type="PANTHER" id="PTHR43157:SF31">
    <property type="entry name" value="PHOSPHATIDYLINOSITOL-GLYCAN BIOSYNTHESIS CLASS F PROTEIN"/>
    <property type="match status" value="1"/>
</dbReference>
<accession>A0A0D2A7U9</accession>
<evidence type="ECO:0000256" key="1">
    <source>
        <dbReference type="ARBA" id="ARBA00023002"/>
    </source>
</evidence>